<feature type="compositionally biased region" description="Polar residues" evidence="1">
    <location>
        <begin position="1217"/>
        <end position="1226"/>
    </location>
</feature>
<keyword evidence="2" id="KW-1133">Transmembrane helix</keyword>
<accession>A0A224XEM1</accession>
<evidence type="ECO:0000313" key="4">
    <source>
        <dbReference type="EMBL" id="GAX48075.1"/>
    </source>
</evidence>
<dbReference type="Pfam" id="PF20608">
    <property type="entry name" value="Phage_tube_C"/>
    <property type="match status" value="1"/>
</dbReference>
<feature type="domain" description="Phage tail tube protein C-terminal" evidence="3">
    <location>
        <begin position="974"/>
        <end position="1041"/>
    </location>
</feature>
<reference evidence="5" key="1">
    <citation type="submission" date="2017-08" db="EMBL/GenBank/DDBJ databases">
        <title>Draft genome sequence of Lactococcus sp. strain Rs-Y01, isolated from the gut of the lower termite Reticulitermes speratus.</title>
        <authorList>
            <person name="Ohkuma M."/>
            <person name="Yuki M."/>
        </authorList>
    </citation>
    <scope>NUCLEOTIDE SEQUENCE [LARGE SCALE GENOMIC DNA]</scope>
    <source>
        <strain evidence="5">Rs-Y01</strain>
    </source>
</reference>
<dbReference type="EMBL" id="BEDT01000004">
    <property type="protein sequence ID" value="GAX48075.1"/>
    <property type="molecule type" value="Genomic_DNA"/>
</dbReference>
<comment type="caution">
    <text evidence="4">The sequence shown here is derived from an EMBL/GenBank/DDBJ whole genome shotgun (WGS) entry which is preliminary data.</text>
</comment>
<sequence length="1272" mass="132712">MSLSRMKKSNKVTQESKVSRFRVWKSGKVWLYGASILASLFVFGLAPTFVTNASFGSIVAQADVAKSGTTILVNSAHMNGAKYIYIWNQNTGSIDGQMSYVGNNYYAYTYSGAAPSALTLALSDIDGQTGTSWPGERGNMPVADGLGNVTGILPTYHFVTVNGSSVQEEGAPTLTAPPALSGGVSGMRYDLSAQAQPVYATTYATTALTQGNLTYRVTDAKGAAVTMSGATFLPTSAGVYTVTYEQSYTDAAGQTYGVEATQTLAVTNHITTPVKGQDIVSGISTDLSATALGVTSSDGSLTPTIVSVTLDGQPVKPDSSSATHYTFGTSGTYVVTYTDGTGVTGTITGKVTPATPTLANTDVSYTDGTALAPTTPIDLSAAYVGDEIQVPDAPQIQGKSFVGVTYNGVSVQVGDKITLTAKGALVYTYVAYFMSLTPARTSTGQVGTTLDAASLETLVDPSNSAVSITNATITVTDSTGNSIPLDGSYQGHYWVLGTTFTPSYADIYTITYSYTNQSGTVQTATQTVNVLPAPTIDASGLPMSADGANTLVVNADASGSYHFNPSISITGINQGYDVDGNSVANVIYMPVTYTDPATGVTDSSQFPVGGMLVLDSDGNDVDPATLTIGTYTVEWQYAGANGTAVMVIQILPAGKVAPTISANQYDLVPSGQTVDLNLASSDGAAYVSLTDSNGQAVDLVSALADGSLTIAVTDPFGASVTLTGTSFTTSLNGYYSINYDYTDPTTGLSISAQGSIFVQPQVIAPDASGLQAGKDTFTFDTPQVVDAENGGKTDGTGYVRNPNYVGYDTNASDGNMSDAGNFTSKTLTDASGQVISPANFDKLQAGTYTATYVYSYSDRWHSNHTNSSIYGTEFQISVTQMVYVSNLTVNNGTGTVGTVINLAALITDKTDTTGAPTSQTIAYALVNADQTLTALPENWTPTQSGTYHIQYSYRDANSGLQVTAIARITVNNGTLTAPKDVTQTATTFTPETTLTDQSGHQVTVTARISDNADLSALRPGTYTITYTAPGYDTVTQQLIITAITPATTTIDHKANNGDALTPNNSISLAGNVGDTVKIPAASQVTGHNQTGYQLDKITFNGVIVQAGDDVTLTENNALIYHHTKNPVNTDINETKNVDEQGKVLNDTTGYELVSSTVKPAVVSTINPYGDTATTTTTVNVWRLKATPTTPDKETLEKGNAAQKSASNSGNVVAVKNLPNTDTQPSKPATKDLKELPQTGETSDSRLVNSGLGLMTFLIVVLGGTLKKRRKDI</sequence>
<proteinExistence type="predicted"/>
<name>A0A224XEM1_9LACT</name>
<keyword evidence="5" id="KW-1185">Reference proteome</keyword>
<organism evidence="4 5">
    <name type="scientific">Pseudolactococcus reticulitermitis</name>
    <dbReference type="NCBI Taxonomy" id="2025039"/>
    <lineage>
        <taxon>Bacteria</taxon>
        <taxon>Bacillati</taxon>
        <taxon>Bacillota</taxon>
        <taxon>Bacilli</taxon>
        <taxon>Lactobacillales</taxon>
        <taxon>Streptococcaceae</taxon>
        <taxon>Pseudolactococcus</taxon>
    </lineage>
</organism>
<feature type="compositionally biased region" description="Polar residues" evidence="1">
    <location>
        <begin position="1201"/>
        <end position="1210"/>
    </location>
</feature>
<dbReference type="RefSeq" id="WP_094785110.1">
    <property type="nucleotide sequence ID" value="NZ_BEDT01000004.1"/>
</dbReference>
<protein>
    <recommendedName>
        <fullName evidence="3">Phage tail tube protein C-terminal domain-containing protein</fullName>
    </recommendedName>
</protein>
<dbReference type="InterPro" id="IPR046763">
    <property type="entry name" value="Phage_tube_C"/>
</dbReference>
<evidence type="ECO:0000259" key="3">
    <source>
        <dbReference type="Pfam" id="PF20608"/>
    </source>
</evidence>
<feature type="transmembrane region" description="Helical" evidence="2">
    <location>
        <begin position="1246"/>
        <end position="1265"/>
    </location>
</feature>
<evidence type="ECO:0000313" key="5">
    <source>
        <dbReference type="Proteomes" id="UP000218689"/>
    </source>
</evidence>
<feature type="region of interest" description="Disordered" evidence="1">
    <location>
        <begin position="1187"/>
        <end position="1245"/>
    </location>
</feature>
<dbReference type="AlphaFoldDB" id="A0A224XEM1"/>
<dbReference type="OrthoDB" id="5521290at2"/>
<keyword evidence="2" id="KW-0812">Transmembrane</keyword>
<evidence type="ECO:0000256" key="1">
    <source>
        <dbReference type="SAM" id="MobiDB-lite"/>
    </source>
</evidence>
<keyword evidence="2" id="KW-0472">Membrane</keyword>
<feature type="transmembrane region" description="Helical" evidence="2">
    <location>
        <begin position="29"/>
        <end position="50"/>
    </location>
</feature>
<dbReference type="Proteomes" id="UP000218689">
    <property type="component" value="Unassembled WGS sequence"/>
</dbReference>
<gene>
    <name evidence="4" type="ORF">RsY01_1689</name>
</gene>
<evidence type="ECO:0000256" key="2">
    <source>
        <dbReference type="SAM" id="Phobius"/>
    </source>
</evidence>